<dbReference type="Pfam" id="PF02452">
    <property type="entry name" value="PemK_toxin"/>
    <property type="match status" value="1"/>
</dbReference>
<protein>
    <submittedName>
        <fullName evidence="1">Uncharacterized protein YifN (PemK superfamily)</fullName>
    </submittedName>
</protein>
<comment type="caution">
    <text evidence="1">The sequence shown here is derived from an EMBL/GenBank/DDBJ whole genome shotgun (WGS) entry which is preliminary data.</text>
</comment>
<dbReference type="OrthoDB" id="7565736at2"/>
<proteinExistence type="predicted"/>
<reference evidence="1 2" key="1">
    <citation type="journal article" date="2015" name="Stand. Genomic Sci.">
        <title>Genomic Encyclopedia of Bacterial and Archaeal Type Strains, Phase III: the genomes of soil and plant-associated and newly described type strains.</title>
        <authorList>
            <person name="Whitman W.B."/>
            <person name="Woyke T."/>
            <person name="Klenk H.P."/>
            <person name="Zhou Y."/>
            <person name="Lilburn T.G."/>
            <person name="Beck B.J."/>
            <person name="De Vos P."/>
            <person name="Vandamme P."/>
            <person name="Eisen J.A."/>
            <person name="Garrity G."/>
            <person name="Hugenholtz P."/>
            <person name="Kyrpides N.C."/>
        </authorList>
    </citation>
    <scope>NUCLEOTIDE SEQUENCE [LARGE SCALE GENOMIC DNA]</scope>
    <source>
        <strain evidence="1 2">ASC-9842</strain>
    </source>
</reference>
<dbReference type="Proteomes" id="UP000291078">
    <property type="component" value="Unassembled WGS sequence"/>
</dbReference>
<evidence type="ECO:0000313" key="1">
    <source>
        <dbReference type="EMBL" id="RZT29598.1"/>
    </source>
</evidence>
<sequence length="172" mass="18974">MKVGQLMECDFGNYRPDDEGRFHVDGHIPPEMVKKRMVVVMNAKLGNGCLVVPVSSTRDAGKIDRGLHVEIDCSLVTRTAFYDSRQRWAKADLVQQVSKDRVSTIKGFHGRFVQDFLPRALVTDIQTAVLKSVNGIALISENRGKKAVCCRSEQAGSGDDLESVIQALPCPD</sequence>
<dbReference type="InterPro" id="IPR003477">
    <property type="entry name" value="PemK-like"/>
</dbReference>
<dbReference type="Gene3D" id="2.30.30.110">
    <property type="match status" value="1"/>
</dbReference>
<dbReference type="RefSeq" id="WP_130393695.1">
    <property type="nucleotide sequence ID" value="NZ_SGXM01000011.1"/>
</dbReference>
<name>A0A4Q7RBS1_9BURK</name>
<dbReference type="InterPro" id="IPR011067">
    <property type="entry name" value="Plasmid_toxin/cell-grow_inhib"/>
</dbReference>
<organism evidence="1 2">
    <name type="scientific">Cupriavidus agavae</name>
    <dbReference type="NCBI Taxonomy" id="1001822"/>
    <lineage>
        <taxon>Bacteria</taxon>
        <taxon>Pseudomonadati</taxon>
        <taxon>Pseudomonadota</taxon>
        <taxon>Betaproteobacteria</taxon>
        <taxon>Burkholderiales</taxon>
        <taxon>Burkholderiaceae</taxon>
        <taxon>Cupriavidus</taxon>
    </lineage>
</organism>
<keyword evidence="2" id="KW-1185">Reference proteome</keyword>
<dbReference type="EMBL" id="SGXM01000011">
    <property type="protein sequence ID" value="RZT29598.1"/>
    <property type="molecule type" value="Genomic_DNA"/>
</dbReference>
<accession>A0A4Q7RBS1</accession>
<dbReference type="AlphaFoldDB" id="A0A4Q7RBS1"/>
<gene>
    <name evidence="1" type="ORF">EV147_4798</name>
</gene>
<evidence type="ECO:0000313" key="2">
    <source>
        <dbReference type="Proteomes" id="UP000291078"/>
    </source>
</evidence>
<dbReference type="GO" id="GO:0003677">
    <property type="term" value="F:DNA binding"/>
    <property type="evidence" value="ECO:0007669"/>
    <property type="project" value="InterPro"/>
</dbReference>